<evidence type="ECO:0000313" key="3">
    <source>
        <dbReference type="EMBL" id="MFI0570665.1"/>
    </source>
</evidence>
<gene>
    <name evidence="3" type="ORF">ACH3YB_03285</name>
</gene>
<name>A0ABW7RRT2_STRTE</name>
<feature type="transmembrane region" description="Helical" evidence="2">
    <location>
        <begin position="411"/>
        <end position="433"/>
    </location>
</feature>
<organism evidence="3 4">
    <name type="scientific">Streptomyces tendae</name>
    <dbReference type="NCBI Taxonomy" id="1932"/>
    <lineage>
        <taxon>Bacteria</taxon>
        <taxon>Bacillati</taxon>
        <taxon>Actinomycetota</taxon>
        <taxon>Actinomycetes</taxon>
        <taxon>Kitasatosporales</taxon>
        <taxon>Streptomycetaceae</taxon>
        <taxon>Streptomyces</taxon>
    </lineage>
</organism>
<protein>
    <recommendedName>
        <fullName evidence="5">M50 family metallopeptidase</fullName>
    </recommendedName>
</protein>
<reference evidence="3 4" key="1">
    <citation type="submission" date="2024-10" db="EMBL/GenBank/DDBJ databases">
        <authorList>
            <person name="Wannawong T."/>
            <person name="Kuncharoen N."/>
            <person name="Mhuantong W."/>
        </authorList>
    </citation>
    <scope>NUCLEOTIDE SEQUENCE [LARGE SCALE GENOMIC DNA]</scope>
    <source>
        <strain evidence="3 4">CALK1-4</strain>
    </source>
</reference>
<sequence length="448" mass="47648">MTDTAGPAADASEAGTSTSTGTDIDPDAAAVGAAADGPPRITPTTRVLLHDLAVRRDRDEWIVGRMATRTFVALPAAGARAVELLGAGLSVGRTEESLRAETGEEFDIADFVGDLAALGFVARIGDHAVPDAEPPRASLPWLRPRHVRLALHPVLPLLVAALLAAAVVVLVRRPDLLPGYRDLLWSRHGSVVLLSGAAAGWTLLLAHELAHLVTARAAGVPGKMRLGTRLQFLVMQTDISGIELAPRRHRLTAYLAGIALNLSVASSLVLALAPTEPGTTAHRLLAAALLLALLPLPFQCMVFTRTDLYFVLQDLTGCRDLYGDGLAYARYRARRSVRTVRTARRGVRAGDRDDDPSARLPAHERRAVRLYSVVLVVGTAACLTFMAAVTLPVDIALLVRAVRGLGPGHGLAGNVDAVTVLVVLGGVNVLWLVTWWRNRRSRRSAGAT</sequence>
<feature type="transmembrane region" description="Helical" evidence="2">
    <location>
        <begin position="251"/>
        <end position="272"/>
    </location>
</feature>
<feature type="transmembrane region" description="Helical" evidence="2">
    <location>
        <begin position="149"/>
        <end position="171"/>
    </location>
</feature>
<feature type="compositionally biased region" description="Low complexity" evidence="1">
    <location>
        <begin position="8"/>
        <end position="39"/>
    </location>
</feature>
<keyword evidence="2" id="KW-0812">Transmembrane</keyword>
<evidence type="ECO:0008006" key="5">
    <source>
        <dbReference type="Google" id="ProtNLM"/>
    </source>
</evidence>
<dbReference type="EMBL" id="JBIQWK010000001">
    <property type="protein sequence ID" value="MFI0570665.1"/>
    <property type="molecule type" value="Genomic_DNA"/>
</dbReference>
<dbReference type="Proteomes" id="UP001610810">
    <property type="component" value="Unassembled WGS sequence"/>
</dbReference>
<feature type="transmembrane region" description="Helical" evidence="2">
    <location>
        <begin position="284"/>
        <end position="303"/>
    </location>
</feature>
<keyword evidence="2" id="KW-0472">Membrane</keyword>
<proteinExistence type="predicted"/>
<evidence type="ECO:0000256" key="1">
    <source>
        <dbReference type="SAM" id="MobiDB-lite"/>
    </source>
</evidence>
<keyword evidence="2" id="KW-1133">Transmembrane helix</keyword>
<feature type="region of interest" description="Disordered" evidence="1">
    <location>
        <begin position="1"/>
        <end position="42"/>
    </location>
</feature>
<evidence type="ECO:0000256" key="2">
    <source>
        <dbReference type="SAM" id="Phobius"/>
    </source>
</evidence>
<keyword evidence="4" id="KW-1185">Reference proteome</keyword>
<feature type="transmembrane region" description="Helical" evidence="2">
    <location>
        <begin position="191"/>
        <end position="215"/>
    </location>
</feature>
<accession>A0ABW7RRT2</accession>
<comment type="caution">
    <text evidence="3">The sequence shown here is derived from an EMBL/GenBank/DDBJ whole genome shotgun (WGS) entry which is preliminary data.</text>
</comment>
<dbReference type="RefSeq" id="WP_398350032.1">
    <property type="nucleotide sequence ID" value="NZ_JBIQWK010000001.1"/>
</dbReference>
<feature type="transmembrane region" description="Helical" evidence="2">
    <location>
        <begin position="368"/>
        <end position="391"/>
    </location>
</feature>
<evidence type="ECO:0000313" key="4">
    <source>
        <dbReference type="Proteomes" id="UP001610810"/>
    </source>
</evidence>